<keyword evidence="2" id="KW-0472">Membrane</keyword>
<dbReference type="Proteomes" id="UP000215433">
    <property type="component" value="Unassembled WGS sequence"/>
</dbReference>
<dbReference type="InterPro" id="IPR041033">
    <property type="entry name" value="SpaA_PFL_dom_1"/>
</dbReference>
<dbReference type="RefSeq" id="WP_093960922.1">
    <property type="nucleotide sequence ID" value="NZ_NEWD01000026.1"/>
</dbReference>
<name>A0A229VWE2_9BIFI</name>
<gene>
    <name evidence="4" type="ORF">Tam10B_1793</name>
</gene>
<dbReference type="GO" id="GO:0005975">
    <property type="term" value="P:carbohydrate metabolic process"/>
    <property type="evidence" value="ECO:0007669"/>
    <property type="project" value="UniProtKB-ARBA"/>
</dbReference>
<feature type="compositionally biased region" description="Polar residues" evidence="1">
    <location>
        <begin position="427"/>
        <end position="436"/>
    </location>
</feature>
<dbReference type="OrthoDB" id="3169232at2"/>
<evidence type="ECO:0000259" key="3">
    <source>
        <dbReference type="Pfam" id="PF17802"/>
    </source>
</evidence>
<accession>A0A229VWE2</accession>
<feature type="compositionally biased region" description="Polar residues" evidence="1">
    <location>
        <begin position="54"/>
        <end position="63"/>
    </location>
</feature>
<dbReference type="AlphaFoldDB" id="A0A229VWE2"/>
<keyword evidence="2" id="KW-0812">Transmembrane</keyword>
<feature type="compositionally biased region" description="Low complexity" evidence="1">
    <location>
        <begin position="450"/>
        <end position="464"/>
    </location>
</feature>
<feature type="region of interest" description="Disordered" evidence="1">
    <location>
        <begin position="422"/>
        <end position="465"/>
    </location>
</feature>
<dbReference type="Gene3D" id="2.60.40.10">
    <property type="entry name" value="Immunoglobulins"/>
    <property type="match status" value="2"/>
</dbReference>
<proteinExistence type="predicted"/>
<comment type="caution">
    <text evidence="4">The sequence shown here is derived from an EMBL/GenBank/DDBJ whole genome shotgun (WGS) entry which is preliminary data.</text>
</comment>
<dbReference type="InterPro" id="IPR013783">
    <property type="entry name" value="Ig-like_fold"/>
</dbReference>
<evidence type="ECO:0000256" key="2">
    <source>
        <dbReference type="SAM" id="Phobius"/>
    </source>
</evidence>
<feature type="transmembrane region" description="Helical" evidence="2">
    <location>
        <begin position="945"/>
        <end position="970"/>
    </location>
</feature>
<feature type="region of interest" description="Disordered" evidence="1">
    <location>
        <begin position="602"/>
        <end position="626"/>
    </location>
</feature>
<evidence type="ECO:0000313" key="4">
    <source>
        <dbReference type="EMBL" id="OXM99943.1"/>
    </source>
</evidence>
<feature type="region of interest" description="Disordered" evidence="1">
    <location>
        <begin position="305"/>
        <end position="329"/>
    </location>
</feature>
<evidence type="ECO:0000256" key="1">
    <source>
        <dbReference type="SAM" id="MobiDB-lite"/>
    </source>
</evidence>
<keyword evidence="2" id="KW-1133">Transmembrane helix</keyword>
<organism evidence="4 5">
    <name type="scientific">Bifidobacterium vansinderenii</name>
    <dbReference type="NCBI Taxonomy" id="1984871"/>
    <lineage>
        <taxon>Bacteria</taxon>
        <taxon>Bacillati</taxon>
        <taxon>Actinomycetota</taxon>
        <taxon>Actinomycetes</taxon>
        <taxon>Bifidobacteriales</taxon>
        <taxon>Bifidobacteriaceae</taxon>
        <taxon>Bifidobacterium</taxon>
    </lineage>
</organism>
<reference evidence="4 5" key="1">
    <citation type="submission" date="2017-05" db="EMBL/GenBank/DDBJ databases">
        <title>Bifidobacterium vansinderenii sp. nov.</title>
        <authorList>
            <person name="Lugli G.A."/>
            <person name="Duranti S."/>
            <person name="Mangifesta M."/>
        </authorList>
    </citation>
    <scope>NUCLEOTIDE SEQUENCE [LARGE SCALE GENOMIC DNA]</scope>
    <source>
        <strain evidence="4 5">Tam10B</strain>
    </source>
</reference>
<dbReference type="Pfam" id="PF17802">
    <property type="entry name" value="SpaA"/>
    <property type="match status" value="1"/>
</dbReference>
<feature type="region of interest" description="Disordered" evidence="1">
    <location>
        <begin position="54"/>
        <end position="75"/>
    </location>
</feature>
<keyword evidence="5" id="KW-1185">Reference proteome</keyword>
<evidence type="ECO:0000313" key="5">
    <source>
        <dbReference type="Proteomes" id="UP000215433"/>
    </source>
</evidence>
<feature type="region of interest" description="Disordered" evidence="1">
    <location>
        <begin position="874"/>
        <end position="893"/>
    </location>
</feature>
<dbReference type="EMBL" id="NEWD01000026">
    <property type="protein sequence ID" value="OXM99943.1"/>
    <property type="molecule type" value="Genomic_DNA"/>
</dbReference>
<feature type="compositionally biased region" description="Polar residues" evidence="1">
    <location>
        <begin position="308"/>
        <end position="329"/>
    </location>
</feature>
<sequence length="976" mass="104983">MKGFRILVKCVTLLTASLGSMIGKLVAALLLFLAALVVPPGAYDDSRSISIRNGDSDGGSVQAQVDPAKTRATDTGGKRVHISSSRFIVAKIEPDAVDFNDVVAASKTHAINPDGTVGVRDGGVQFVLWPEYRAADGTWYVYEQRFTERNSDGTWKDEGRWYQSTLSADGFEGDAWIETDPPNLDDGGSWSPMPQGCDGKLSNGARYCTASQMDKIGYAYWGNNGSKSKVHFPVEVDDYTQPYEAHPFKYRVALSRPAPSDEIDVNVFFGRDVTEITAEVSHRKDSYWRVNSSYVVQLTDITGKDQIGAQSDTPDTPNLNSSQGEDSSSLAEPKLLDAVPQQDNGQSAVATGGIVSPQVSNIDSITLNPSKLMVGRAQKPGEFKLLLTALPNDRDGVQTTAEMTPMPNRGFRINDDRMTMGEDWYGSNDQSLSFTIKPNDGNDGTRSDAADNAPSSDSRSSHGASRLDARLTIATTTYDVSPGYGSSSSRWFSYQLCEQGPNGGCATQQDNAPGSTKSGSANTVTYDLSRYVIWVRGEIDERNAMRLSTDSFIVRTHDRHGNDLTNGGTTEGERGRFDAETLTFTPRFVNSIRGHLSFTKQNEQGTSLPGAEFTADDLPVTQSGDKPGAYRYAGKNTPDASHIMTSGADGRVHVTDIDLTEIFGYDDDPNSDRYGKLRGDSVSYTITETKAPPGYVLPAGEPPRFKVTLHSDGTIVYRAISERTGALCENGNDDDCRFIVVNSGFRFLKVDDNGNPLRDAIFRIFEGRQLPDNDNDDGTIPAKPLAFVPVDGNVGSYNFTPAADVDNADGTVTDLATDGNGSIRVHNLPDGTYTIREIRAPIDADGREIYANKQDVWFLVTVHEGAIRLADEDDDIGTSEGAGAGESDTHGTAMIGPDVAVGCTNAETGMIAADDTPTTPICVATATNHRVNQVAELPLTGGSGGLIPCMIAGITLLAMAVGAHLLAAALRKEQSR</sequence>
<feature type="domain" description="SpaA-like prealbumin fold" evidence="3">
    <location>
        <begin position="745"/>
        <end position="842"/>
    </location>
</feature>
<protein>
    <submittedName>
        <fullName evidence="4">Cna protein B-type domain-containing protein</fullName>
    </submittedName>
</protein>